<dbReference type="InterPro" id="IPR002934">
    <property type="entry name" value="Polymerase_NTP_transf_dom"/>
</dbReference>
<name>A0A9D0ZHX9_9FIRM</name>
<evidence type="ECO:0000313" key="2">
    <source>
        <dbReference type="EMBL" id="HIQ80604.1"/>
    </source>
</evidence>
<comment type="caution">
    <text evidence="2">The sequence shown here is derived from an EMBL/GenBank/DDBJ whole genome shotgun (WGS) entry which is preliminary data.</text>
</comment>
<dbReference type="InterPro" id="IPR043519">
    <property type="entry name" value="NT_sf"/>
</dbReference>
<dbReference type="CDD" id="cd05403">
    <property type="entry name" value="NT_KNTase_like"/>
    <property type="match status" value="1"/>
</dbReference>
<evidence type="ECO:0000313" key="3">
    <source>
        <dbReference type="Proteomes" id="UP000886787"/>
    </source>
</evidence>
<dbReference type="SUPFAM" id="SSF81301">
    <property type="entry name" value="Nucleotidyltransferase"/>
    <property type="match status" value="1"/>
</dbReference>
<dbReference type="Pfam" id="PF01909">
    <property type="entry name" value="NTP_transf_2"/>
    <property type="match status" value="1"/>
</dbReference>
<dbReference type="EMBL" id="DVFW01000025">
    <property type="protein sequence ID" value="HIQ80604.1"/>
    <property type="molecule type" value="Genomic_DNA"/>
</dbReference>
<organism evidence="2 3">
    <name type="scientific">Candidatus Scatavimonas merdigallinarum</name>
    <dbReference type="NCBI Taxonomy" id="2840914"/>
    <lineage>
        <taxon>Bacteria</taxon>
        <taxon>Bacillati</taxon>
        <taxon>Bacillota</taxon>
        <taxon>Clostridia</taxon>
        <taxon>Eubacteriales</taxon>
        <taxon>Oscillospiraceae</taxon>
        <taxon>Oscillospiraceae incertae sedis</taxon>
        <taxon>Candidatus Scatavimonas</taxon>
    </lineage>
</organism>
<evidence type="ECO:0000259" key="1">
    <source>
        <dbReference type="Pfam" id="PF01909"/>
    </source>
</evidence>
<dbReference type="GO" id="GO:0016779">
    <property type="term" value="F:nucleotidyltransferase activity"/>
    <property type="evidence" value="ECO:0007669"/>
    <property type="project" value="InterPro"/>
</dbReference>
<proteinExistence type="predicted"/>
<feature type="domain" description="Polymerase nucleotidyl transferase" evidence="1">
    <location>
        <begin position="11"/>
        <end position="64"/>
    </location>
</feature>
<dbReference type="Gene3D" id="3.30.460.10">
    <property type="entry name" value="Beta Polymerase, domain 2"/>
    <property type="match status" value="1"/>
</dbReference>
<sequence>MRFSIDLWMQKYQKAVESRFKGRIWFIGLQGSYSRGEATKQSDIDVVLILDQVSAEDLQAYSNLLDTLPERSKVCGFVSGKEELLAWEPSDLFQFYYDTVPLVGSLDILLERMNREDVRRAIRIGACNVYHMCAHNLVHEKSTEILKGLYKSAAFTLQAIAFFQTKRYEKEKIALRSRLQPEDRRILETGMALKAKEPLLNEDLASLSALLLNWASRQILQYKEK</sequence>
<dbReference type="Proteomes" id="UP000886787">
    <property type="component" value="Unassembled WGS sequence"/>
</dbReference>
<reference evidence="2" key="1">
    <citation type="submission" date="2020-10" db="EMBL/GenBank/DDBJ databases">
        <authorList>
            <person name="Gilroy R."/>
        </authorList>
    </citation>
    <scope>NUCLEOTIDE SEQUENCE</scope>
    <source>
        <strain evidence="2">ChiSjej1B19-3389</strain>
    </source>
</reference>
<protein>
    <submittedName>
        <fullName evidence="2">Nucleotidyltransferase domain-containing protein</fullName>
    </submittedName>
</protein>
<dbReference type="AlphaFoldDB" id="A0A9D0ZHX9"/>
<reference evidence="2" key="2">
    <citation type="journal article" date="2021" name="PeerJ">
        <title>Extensive microbial diversity within the chicken gut microbiome revealed by metagenomics and culture.</title>
        <authorList>
            <person name="Gilroy R."/>
            <person name="Ravi A."/>
            <person name="Getino M."/>
            <person name="Pursley I."/>
            <person name="Horton D.L."/>
            <person name="Alikhan N.F."/>
            <person name="Baker D."/>
            <person name="Gharbi K."/>
            <person name="Hall N."/>
            <person name="Watson M."/>
            <person name="Adriaenssens E.M."/>
            <person name="Foster-Nyarko E."/>
            <person name="Jarju S."/>
            <person name="Secka A."/>
            <person name="Antonio M."/>
            <person name="Oren A."/>
            <person name="Chaudhuri R.R."/>
            <person name="La Ragione R."/>
            <person name="Hildebrand F."/>
            <person name="Pallen M.J."/>
        </authorList>
    </citation>
    <scope>NUCLEOTIDE SEQUENCE</scope>
    <source>
        <strain evidence="2">ChiSjej1B19-3389</strain>
    </source>
</reference>
<accession>A0A9D0ZHX9</accession>
<gene>
    <name evidence="2" type="ORF">IAD32_04885</name>
</gene>